<name>A0AA41YN25_9PROT</name>
<dbReference type="Gene3D" id="3.40.190.10">
    <property type="entry name" value="Periplasmic binding protein-like II"/>
    <property type="match status" value="2"/>
</dbReference>
<dbReference type="PANTHER" id="PTHR35936">
    <property type="entry name" value="MEMBRANE-BOUND LYTIC MUREIN TRANSGLYCOSYLASE F"/>
    <property type="match status" value="1"/>
</dbReference>
<reference evidence="4" key="2">
    <citation type="submission" date="2022-10" db="EMBL/GenBank/DDBJ databases">
        <authorList>
            <person name="Trinh H.N."/>
        </authorList>
    </citation>
    <scope>NUCLEOTIDE SEQUENCE</scope>
    <source>
        <strain evidence="4">RN2-1</strain>
    </source>
</reference>
<proteinExistence type="predicted"/>
<organism evidence="4 5">
    <name type="scientific">Limobrevibacterium gyesilva</name>
    <dbReference type="NCBI Taxonomy" id="2991712"/>
    <lineage>
        <taxon>Bacteria</taxon>
        <taxon>Pseudomonadati</taxon>
        <taxon>Pseudomonadota</taxon>
        <taxon>Alphaproteobacteria</taxon>
        <taxon>Acetobacterales</taxon>
        <taxon>Acetobacteraceae</taxon>
        <taxon>Limobrevibacterium</taxon>
    </lineage>
</organism>
<feature type="chain" id="PRO_5041462889" evidence="2">
    <location>
        <begin position="23"/>
        <end position="256"/>
    </location>
</feature>
<dbReference type="Pfam" id="PF00497">
    <property type="entry name" value="SBP_bac_3"/>
    <property type="match status" value="1"/>
</dbReference>
<dbReference type="SUPFAM" id="SSF53850">
    <property type="entry name" value="Periplasmic binding protein-like II"/>
    <property type="match status" value="1"/>
</dbReference>
<reference evidence="4" key="1">
    <citation type="submission" date="2022-09" db="EMBL/GenBank/DDBJ databases">
        <title>Rhodovastum sp. nov. RN2-1 isolated from soil in Seongnam, South Korea.</title>
        <authorList>
            <person name="Le N.T."/>
        </authorList>
    </citation>
    <scope>NUCLEOTIDE SEQUENCE</scope>
    <source>
        <strain evidence="4">RN2-1</strain>
    </source>
</reference>
<keyword evidence="1 2" id="KW-0732">Signal</keyword>
<evidence type="ECO:0000256" key="2">
    <source>
        <dbReference type="SAM" id="SignalP"/>
    </source>
</evidence>
<protein>
    <submittedName>
        <fullName evidence="4">Transporter substrate-binding domain-containing protein</fullName>
    </submittedName>
</protein>
<dbReference type="SMART" id="SM00062">
    <property type="entry name" value="PBPb"/>
    <property type="match status" value="1"/>
</dbReference>
<accession>A0AA41YN25</accession>
<dbReference type="Proteomes" id="UP001165679">
    <property type="component" value="Unassembled WGS sequence"/>
</dbReference>
<evidence type="ECO:0000313" key="4">
    <source>
        <dbReference type="EMBL" id="MCW3473513.1"/>
    </source>
</evidence>
<comment type="caution">
    <text evidence="4">The sequence shown here is derived from an EMBL/GenBank/DDBJ whole genome shotgun (WGS) entry which is preliminary data.</text>
</comment>
<dbReference type="InterPro" id="IPR001638">
    <property type="entry name" value="Solute-binding_3/MltF_N"/>
</dbReference>
<evidence type="ECO:0000313" key="5">
    <source>
        <dbReference type="Proteomes" id="UP001165679"/>
    </source>
</evidence>
<dbReference type="RefSeq" id="WP_264712089.1">
    <property type="nucleotide sequence ID" value="NZ_JAPDNT010000001.1"/>
</dbReference>
<dbReference type="EMBL" id="JAPDNT010000001">
    <property type="protein sequence ID" value="MCW3473513.1"/>
    <property type="molecule type" value="Genomic_DNA"/>
</dbReference>
<dbReference type="PANTHER" id="PTHR35936:SF32">
    <property type="entry name" value="MEMBRANE-BOUND LYTIC MUREIN TRANSGLYCOSYLASE F"/>
    <property type="match status" value="1"/>
</dbReference>
<keyword evidence="5" id="KW-1185">Reference proteome</keyword>
<evidence type="ECO:0000259" key="3">
    <source>
        <dbReference type="SMART" id="SM00062"/>
    </source>
</evidence>
<feature type="signal peptide" evidence="2">
    <location>
        <begin position="1"/>
        <end position="22"/>
    </location>
</feature>
<evidence type="ECO:0000256" key="1">
    <source>
        <dbReference type="ARBA" id="ARBA00022729"/>
    </source>
</evidence>
<feature type="domain" description="Solute-binding protein family 3/N-terminal" evidence="3">
    <location>
        <begin position="33"/>
        <end position="250"/>
    </location>
</feature>
<sequence>MKPRLLAVLLAAATLLATHASARSLDGIRQRRALGLCAHPNSLPFASKAAEPPGFQIEMGRALAGQLGVSLATDWIISTIQIRRADCDIVLDVIADREAQEESGLRISKPYYRTGAALTVDPDSTITSFHSLNERTKVGVQVGSAAAMVLGRRHVGISIFGFEDDALDALINHEIDAATVTPATAGYYNLRHPGRTVRVLGLDDSDPILSWNVAVGMMRPDERLRAAIDEALDSLRSAGTIGTIYGRYGITLLSPQ</sequence>
<gene>
    <name evidence="4" type="ORF">OL599_02890</name>
</gene>
<dbReference type="AlphaFoldDB" id="A0AA41YN25"/>